<name>A0ABN0XL59_9ACTN</name>
<dbReference type="SUPFAM" id="SSF82607">
    <property type="entry name" value="YbaB-like"/>
    <property type="match status" value="1"/>
</dbReference>
<evidence type="ECO:0008006" key="4">
    <source>
        <dbReference type="Google" id="ProtNLM"/>
    </source>
</evidence>
<proteinExistence type="predicted"/>
<evidence type="ECO:0000313" key="2">
    <source>
        <dbReference type="EMBL" id="GAA0367048.1"/>
    </source>
</evidence>
<dbReference type="Gene3D" id="3.30.1310.10">
    <property type="entry name" value="Nucleoid-associated protein YbaB-like domain"/>
    <property type="match status" value="1"/>
</dbReference>
<evidence type="ECO:0000313" key="3">
    <source>
        <dbReference type="Proteomes" id="UP001501822"/>
    </source>
</evidence>
<organism evidence="2 3">
    <name type="scientific">Actinoallomurus spadix</name>
    <dbReference type="NCBI Taxonomy" id="79912"/>
    <lineage>
        <taxon>Bacteria</taxon>
        <taxon>Bacillati</taxon>
        <taxon>Actinomycetota</taxon>
        <taxon>Actinomycetes</taxon>
        <taxon>Streptosporangiales</taxon>
        <taxon>Thermomonosporaceae</taxon>
        <taxon>Actinoallomurus</taxon>
    </lineage>
</organism>
<sequence>MVEGFNPPGDLDIDKLIRLSQEYEARSQELQERMASLEGYAESERGMVKVTCTVNGGVSDLEITPRAMRLPAAELAEVIKELIREAGEDLQARTNELMAELFGEENSPDALQRRVEAAGHAMDNAAAAFERAVDDTAGELERIQKRLGL</sequence>
<keyword evidence="3" id="KW-1185">Reference proteome</keyword>
<evidence type="ECO:0000256" key="1">
    <source>
        <dbReference type="SAM" id="Coils"/>
    </source>
</evidence>
<keyword evidence="1" id="KW-0175">Coiled coil</keyword>
<gene>
    <name evidence="2" type="ORF">GCM10010151_66220</name>
</gene>
<accession>A0ABN0XL59</accession>
<dbReference type="InterPro" id="IPR036894">
    <property type="entry name" value="YbaB-like_sf"/>
</dbReference>
<dbReference type="Pfam" id="PF02575">
    <property type="entry name" value="YbaB_DNA_bd"/>
    <property type="match status" value="1"/>
</dbReference>
<protein>
    <recommendedName>
        <fullName evidence="4">YbaB/EbfC DNA-binding family protein</fullName>
    </recommendedName>
</protein>
<comment type="caution">
    <text evidence="2">The sequence shown here is derived from an EMBL/GenBank/DDBJ whole genome shotgun (WGS) entry which is preliminary data.</text>
</comment>
<dbReference type="InterPro" id="IPR004401">
    <property type="entry name" value="YbaB/EbfC"/>
</dbReference>
<dbReference type="EMBL" id="BAAABM010000066">
    <property type="protein sequence ID" value="GAA0367048.1"/>
    <property type="molecule type" value="Genomic_DNA"/>
</dbReference>
<dbReference type="Proteomes" id="UP001501822">
    <property type="component" value="Unassembled WGS sequence"/>
</dbReference>
<reference evidence="2 3" key="1">
    <citation type="journal article" date="2019" name="Int. J. Syst. Evol. Microbiol.">
        <title>The Global Catalogue of Microorganisms (GCM) 10K type strain sequencing project: providing services to taxonomists for standard genome sequencing and annotation.</title>
        <authorList>
            <consortium name="The Broad Institute Genomics Platform"/>
            <consortium name="The Broad Institute Genome Sequencing Center for Infectious Disease"/>
            <person name="Wu L."/>
            <person name="Ma J."/>
        </authorList>
    </citation>
    <scope>NUCLEOTIDE SEQUENCE [LARGE SCALE GENOMIC DNA]</scope>
    <source>
        <strain evidence="2 3">JCM 3146</strain>
    </source>
</reference>
<feature type="coiled-coil region" evidence="1">
    <location>
        <begin position="13"/>
        <end position="40"/>
    </location>
</feature>